<gene>
    <name evidence="2" type="ORF">NC992_03620</name>
</gene>
<feature type="region of interest" description="Disordered" evidence="1">
    <location>
        <begin position="144"/>
        <end position="181"/>
    </location>
</feature>
<feature type="region of interest" description="Disordered" evidence="1">
    <location>
        <begin position="467"/>
        <end position="504"/>
    </location>
</feature>
<feature type="region of interest" description="Disordered" evidence="1">
    <location>
        <begin position="393"/>
        <end position="423"/>
    </location>
</feature>
<organism evidence="2 3">
    <name type="scientific">Leptolyngbya subtilissima DQ-A4</name>
    <dbReference type="NCBI Taxonomy" id="2933933"/>
    <lineage>
        <taxon>Bacteria</taxon>
        <taxon>Bacillati</taxon>
        <taxon>Cyanobacteriota</taxon>
        <taxon>Cyanophyceae</taxon>
        <taxon>Leptolyngbyales</taxon>
        <taxon>Leptolyngbyaceae</taxon>
        <taxon>Leptolyngbya group</taxon>
        <taxon>Leptolyngbya</taxon>
    </lineage>
</organism>
<name>A0ABV0JZN4_9CYAN</name>
<dbReference type="RefSeq" id="WP_190699538.1">
    <property type="nucleotide sequence ID" value="NZ_JAMPKX010000001.1"/>
</dbReference>
<dbReference type="EMBL" id="JAMPKX010000001">
    <property type="protein sequence ID" value="MEP0945953.1"/>
    <property type="molecule type" value="Genomic_DNA"/>
</dbReference>
<dbReference type="Proteomes" id="UP001482513">
    <property type="component" value="Unassembled WGS sequence"/>
</dbReference>
<evidence type="ECO:0000256" key="1">
    <source>
        <dbReference type="SAM" id="MobiDB-lite"/>
    </source>
</evidence>
<feature type="compositionally biased region" description="Polar residues" evidence="1">
    <location>
        <begin position="485"/>
        <end position="504"/>
    </location>
</feature>
<feature type="compositionally biased region" description="Polar residues" evidence="1">
    <location>
        <begin position="469"/>
        <end position="478"/>
    </location>
</feature>
<sequence>MVQSLWQDALNLQLAQRLLRPLIRPGVIPDTLAVAIFERSRQFKQRLSLLHHFQQRWNKQFDLQVPDIPIVYAHWAAPATQSVVSDNLSDRNQEGSSESVRIEREHTISTQTVIQQPVDGATDSASPSLPLVIQAKFVDPAASTATSHLLPTPSNSTSLQSSIKDRETEGRESALPRLSVSAASIPKSSQLPIVTASPRSPLLEPELNRGMSSVEEQALVVKADNQPALPTSSQLPEQKPLLRSPAVNQLPLASATSQPIGSELTTAIAALTTESQPLEELPLTKAEKVQLVVKADNQPELPTSSQLPEQKPLMRSPAANQLPLSSATSPPTGSDLNTAIAALTTESQPLEELPLTKAEKVQLVVKADNQPELPTSSQLPEQKPLMRSPAANQLPLSSATSPPTGSDLNTAIAAPTTGSQPLGELPLVKVENAAALSPSQALRQQTQPMVFAHALTQVSSSKQELPMTTAFSHQSTDRSPIVNGQPANQTLSTPTVSPTQPSVDVSRLTQQVERKLIRKLAVERERRGQRTWH</sequence>
<evidence type="ECO:0000313" key="2">
    <source>
        <dbReference type="EMBL" id="MEP0945953.1"/>
    </source>
</evidence>
<keyword evidence="3" id="KW-1185">Reference proteome</keyword>
<accession>A0ABV0JZN4</accession>
<comment type="caution">
    <text evidence="2">The sequence shown here is derived from an EMBL/GenBank/DDBJ whole genome shotgun (WGS) entry which is preliminary data.</text>
</comment>
<feature type="compositionally biased region" description="Basic and acidic residues" evidence="1">
    <location>
        <begin position="163"/>
        <end position="174"/>
    </location>
</feature>
<proteinExistence type="predicted"/>
<protein>
    <submittedName>
        <fullName evidence="2">Uncharacterized protein</fullName>
    </submittedName>
</protein>
<evidence type="ECO:0000313" key="3">
    <source>
        <dbReference type="Proteomes" id="UP001482513"/>
    </source>
</evidence>
<feature type="compositionally biased region" description="Polar residues" evidence="1">
    <location>
        <begin position="393"/>
        <end position="409"/>
    </location>
</feature>
<reference evidence="2 3" key="1">
    <citation type="submission" date="2022-04" db="EMBL/GenBank/DDBJ databases">
        <title>Positive selection, recombination, and allopatry shape intraspecific diversity of widespread and dominant cyanobacteria.</title>
        <authorList>
            <person name="Wei J."/>
            <person name="Shu W."/>
            <person name="Hu C."/>
        </authorList>
    </citation>
    <scope>NUCLEOTIDE SEQUENCE [LARGE SCALE GENOMIC DNA]</scope>
    <source>
        <strain evidence="2 3">DQ-A4</strain>
    </source>
</reference>
<feature type="compositionally biased region" description="Polar residues" evidence="1">
    <location>
        <begin position="144"/>
        <end position="162"/>
    </location>
</feature>